<dbReference type="STRING" id="1348853.LK12_19220"/>
<comment type="caution">
    <text evidence="3">The sequence shown here is derived from an EMBL/GenBank/DDBJ whole genome shotgun (WGS) entry which is preliminary data.</text>
</comment>
<dbReference type="PANTHER" id="PTHR45947">
    <property type="entry name" value="SULFOQUINOVOSYL TRANSFERASE SQD2"/>
    <property type="match status" value="1"/>
</dbReference>
<evidence type="ECO:0008006" key="5">
    <source>
        <dbReference type="Google" id="ProtNLM"/>
    </source>
</evidence>
<evidence type="ECO:0000313" key="4">
    <source>
        <dbReference type="Proteomes" id="UP000031057"/>
    </source>
</evidence>
<dbReference type="Proteomes" id="UP000031057">
    <property type="component" value="Unassembled WGS sequence"/>
</dbReference>
<sequence>MRIIILHNYYQQAGGEDAVVGNEAMMLRNAGHDVEMVTVSNGDINGIGDKLRTAFCVAHSSARYAWMKALLSRFRPDIVHVHNFFPLLTPAVHQAAHEMGVPVVQTLHNFRLFCAKATFERDGRICELCLHGSRVNAVRFGCYRNSRIGSLALVAMQRRAIDRGLLIGNVDLFIALTKFAQKKYYEGGIPLEKIALKPNFVDSPSVTLPEIGKGALYVGRISEEKGVGVLIEAWKSLPDIPLTIAGDGPLRRELEARAPANVNFLGRIDADHVAKEMRNAAILVIPSIWYEGFPMTLVEAFSNGLPVVASRIGSLTEIVEHGVTGAHCLPGNAGSLAETVRQMFERPDALAAMRRSVRRVFEEQYSKEQNLRMIEDIYKTAIKRSRAL</sequence>
<dbReference type="Gene3D" id="3.40.50.2000">
    <property type="entry name" value="Glycogen Phosphorylase B"/>
    <property type="match status" value="2"/>
</dbReference>
<dbReference type="EMBL" id="JTDI01000006">
    <property type="protein sequence ID" value="KHK90015.1"/>
    <property type="molecule type" value="Genomic_DNA"/>
</dbReference>
<dbReference type="GO" id="GO:0016757">
    <property type="term" value="F:glycosyltransferase activity"/>
    <property type="evidence" value="ECO:0007669"/>
    <property type="project" value="InterPro"/>
</dbReference>
<gene>
    <name evidence="3" type="ORF">LK12_19220</name>
</gene>
<dbReference type="Pfam" id="PF13439">
    <property type="entry name" value="Glyco_transf_4"/>
    <property type="match status" value="1"/>
</dbReference>
<name>A0A0B1ZL72_9SPHN</name>
<protein>
    <recommendedName>
        <fullName evidence="5">Glycosyl transferase family 1</fullName>
    </recommendedName>
</protein>
<reference evidence="3 4" key="1">
    <citation type="submission" date="2014-10" db="EMBL/GenBank/DDBJ databases">
        <title>Genome sequence of Novosphingobium malaysiense MUSC 273(T).</title>
        <authorList>
            <person name="Lee L.-H."/>
        </authorList>
    </citation>
    <scope>NUCLEOTIDE SEQUENCE [LARGE SCALE GENOMIC DNA]</scope>
    <source>
        <strain evidence="3 4">MUSC 273</strain>
    </source>
</reference>
<feature type="domain" description="Glycosyltransferase subfamily 4-like N-terminal" evidence="2">
    <location>
        <begin position="14"/>
        <end position="202"/>
    </location>
</feature>
<organism evidence="3 4">
    <name type="scientific">Novosphingobium malaysiense</name>
    <dbReference type="NCBI Taxonomy" id="1348853"/>
    <lineage>
        <taxon>Bacteria</taxon>
        <taxon>Pseudomonadati</taxon>
        <taxon>Pseudomonadota</taxon>
        <taxon>Alphaproteobacteria</taxon>
        <taxon>Sphingomonadales</taxon>
        <taxon>Sphingomonadaceae</taxon>
        <taxon>Novosphingobium</taxon>
    </lineage>
</organism>
<dbReference type="InterPro" id="IPR001296">
    <property type="entry name" value="Glyco_trans_1"/>
</dbReference>
<evidence type="ECO:0000259" key="2">
    <source>
        <dbReference type="Pfam" id="PF13439"/>
    </source>
</evidence>
<evidence type="ECO:0000313" key="3">
    <source>
        <dbReference type="EMBL" id="KHK90015.1"/>
    </source>
</evidence>
<keyword evidence="4" id="KW-1185">Reference proteome</keyword>
<dbReference type="InterPro" id="IPR050194">
    <property type="entry name" value="Glycosyltransferase_grp1"/>
</dbReference>
<dbReference type="SUPFAM" id="SSF53756">
    <property type="entry name" value="UDP-Glycosyltransferase/glycogen phosphorylase"/>
    <property type="match status" value="1"/>
</dbReference>
<dbReference type="InterPro" id="IPR028098">
    <property type="entry name" value="Glyco_trans_4-like_N"/>
</dbReference>
<proteinExistence type="predicted"/>
<accession>A0A0B1ZL72</accession>
<dbReference type="AlphaFoldDB" id="A0A0B1ZL72"/>
<dbReference type="Pfam" id="PF00534">
    <property type="entry name" value="Glycos_transf_1"/>
    <property type="match status" value="1"/>
</dbReference>
<feature type="domain" description="Glycosyl transferase family 1" evidence="1">
    <location>
        <begin position="213"/>
        <end position="358"/>
    </location>
</feature>
<dbReference type="PANTHER" id="PTHR45947:SF13">
    <property type="entry name" value="TRANSFERASE"/>
    <property type="match status" value="1"/>
</dbReference>
<evidence type="ECO:0000259" key="1">
    <source>
        <dbReference type="Pfam" id="PF00534"/>
    </source>
</evidence>